<dbReference type="GO" id="GO:0045104">
    <property type="term" value="P:intermediate filament cytoskeleton organization"/>
    <property type="evidence" value="ECO:0007669"/>
    <property type="project" value="TreeGrafter"/>
</dbReference>
<dbReference type="GO" id="GO:0005198">
    <property type="term" value="F:structural molecule activity"/>
    <property type="evidence" value="ECO:0007669"/>
    <property type="project" value="InterPro"/>
</dbReference>
<gene>
    <name evidence="7" type="ORF">PHYPO_G00099280</name>
</gene>
<evidence type="ECO:0000313" key="8">
    <source>
        <dbReference type="Proteomes" id="UP000327468"/>
    </source>
</evidence>
<dbReference type="Gene3D" id="1.20.5.500">
    <property type="entry name" value="Single helix bin"/>
    <property type="match status" value="1"/>
</dbReference>
<dbReference type="PANTHER" id="PTHR23239">
    <property type="entry name" value="INTERMEDIATE FILAMENT"/>
    <property type="match status" value="1"/>
</dbReference>
<evidence type="ECO:0000256" key="5">
    <source>
        <dbReference type="SAM" id="Coils"/>
    </source>
</evidence>
<protein>
    <recommendedName>
        <fullName evidence="6">IF rod domain-containing protein</fullName>
    </recommendedName>
</protein>
<sequence length="432" mass="47997">MSTRTTSFSFTRTAPVSHRAASIYGGAGGRGTRVSSASAYGSLRSAPLGSSISSSTAYKVSSGLGAGAGTGAGLSSGPRAILGDEKGQMQNLNDRLASYLETVRRLENENARLEQQIREAMEKAGPDAHDYSKYNAILDDLRRKIFEATMDNGRLVLQIDNARLAADDFRVKFENELSIRQSVEADIAGLRKVIDDTNINRMNTESELEALKEELLFLKKNHDDEVTELRNQIAQSGVQVDVDAPKGQDLAQVMEDMRANYEKLAMKNAEELKMWHENQIADVQVQVSQNTEALQGAQMEMNDLTRQIQTLEIELSSQQSLKASLEDTLRNTELRFNAEMEKYNSVVLQLEAELAQLRARVSEQGQEYQTLLNIKMKLEAEIATYKTLLDGGDLKLQDALDLARVKTTNSLPENLTVDSICHIFTTKCQRKH</sequence>
<dbReference type="PROSITE" id="PS51842">
    <property type="entry name" value="IF_ROD_2"/>
    <property type="match status" value="1"/>
</dbReference>
<accession>A0A5N5PVY1</accession>
<keyword evidence="1" id="KW-0416">Keratin</keyword>
<keyword evidence="8" id="KW-1185">Reference proteome</keyword>
<comment type="caution">
    <text evidence="7">The sequence shown here is derived from an EMBL/GenBank/DDBJ whole genome shotgun (WGS) entry which is preliminary data.</text>
</comment>
<dbReference type="PROSITE" id="PS00226">
    <property type="entry name" value="IF_ROD_1"/>
    <property type="match status" value="1"/>
</dbReference>
<dbReference type="InterPro" id="IPR039008">
    <property type="entry name" value="IF_rod_dom"/>
</dbReference>
<dbReference type="Gene3D" id="1.20.5.1160">
    <property type="entry name" value="Vasodilator-stimulated phosphoprotein"/>
    <property type="match status" value="1"/>
</dbReference>
<evidence type="ECO:0000256" key="1">
    <source>
        <dbReference type="ARBA" id="ARBA00022744"/>
    </source>
</evidence>
<feature type="coiled-coil region" evidence="5">
    <location>
        <begin position="287"/>
        <end position="367"/>
    </location>
</feature>
<keyword evidence="3 5" id="KW-0175">Coiled coil</keyword>
<feature type="domain" description="IF rod" evidence="6">
    <location>
        <begin position="85"/>
        <end position="396"/>
    </location>
</feature>
<evidence type="ECO:0000313" key="7">
    <source>
        <dbReference type="EMBL" id="KAB5583752.1"/>
    </source>
</evidence>
<dbReference type="PANTHER" id="PTHR23239:SF375">
    <property type="entry name" value="KERATIN 18B"/>
    <property type="match status" value="1"/>
</dbReference>
<reference evidence="7 8" key="1">
    <citation type="submission" date="2019-06" db="EMBL/GenBank/DDBJ databases">
        <title>A chromosome-scale genome assembly of the striped catfish, Pangasianodon hypophthalmus.</title>
        <authorList>
            <person name="Wen M."/>
            <person name="Zahm M."/>
            <person name="Roques C."/>
            <person name="Cabau C."/>
            <person name="Klopp C."/>
            <person name="Donnadieu C."/>
            <person name="Jouanno E."/>
            <person name="Avarre J.-C."/>
            <person name="Campet M."/>
            <person name="Ha T.T.T."/>
            <person name="Dugue R."/>
            <person name="Lampietro C."/>
            <person name="Louis A."/>
            <person name="Herpin A."/>
            <person name="Echchiki A."/>
            <person name="Berthelot C."/>
            <person name="Parey E."/>
            <person name="Roest-Crollius H."/>
            <person name="Braasch I."/>
            <person name="Postlethwait J."/>
            <person name="Bobe J."/>
            <person name="Montfort J."/>
            <person name="Bouchez O."/>
            <person name="Begum T."/>
            <person name="Schartl M."/>
            <person name="Guiguen Y."/>
        </authorList>
    </citation>
    <scope>NUCLEOTIDE SEQUENCE [LARGE SCALE GENOMIC DNA]</scope>
    <source>
        <strain evidence="7 8">Indonesia</strain>
        <tissue evidence="7">Blood</tissue>
    </source>
</reference>
<dbReference type="FunFam" id="1.20.5.170:FF:000002">
    <property type="entry name" value="Type I keratin KA11"/>
    <property type="match status" value="1"/>
</dbReference>
<dbReference type="EMBL" id="VFJC01000003">
    <property type="protein sequence ID" value="KAB5583752.1"/>
    <property type="molecule type" value="Genomic_DNA"/>
</dbReference>
<keyword evidence="2 4" id="KW-0403">Intermediate filament</keyword>
<proteinExistence type="inferred from homology"/>
<dbReference type="PRINTS" id="PR01248">
    <property type="entry name" value="TYPE1KERATIN"/>
</dbReference>
<dbReference type="GO" id="GO:0045095">
    <property type="term" value="C:keratin filament"/>
    <property type="evidence" value="ECO:0007669"/>
    <property type="project" value="TreeGrafter"/>
</dbReference>
<dbReference type="InterPro" id="IPR018039">
    <property type="entry name" value="IF_conserved"/>
</dbReference>
<dbReference type="Proteomes" id="UP000327468">
    <property type="component" value="Chromosome 2"/>
</dbReference>
<dbReference type="Gene3D" id="1.20.5.170">
    <property type="match status" value="1"/>
</dbReference>
<dbReference type="FunFam" id="1.20.5.1160:FF:000002">
    <property type="entry name" value="Type I keratin 10"/>
    <property type="match status" value="1"/>
</dbReference>
<dbReference type="Pfam" id="PF00038">
    <property type="entry name" value="Filament"/>
    <property type="match status" value="1"/>
</dbReference>
<dbReference type="FunFam" id="1.20.5.500:FF:000001">
    <property type="entry name" value="Type II keratin 23"/>
    <property type="match status" value="1"/>
</dbReference>
<evidence type="ECO:0000256" key="4">
    <source>
        <dbReference type="RuleBase" id="RU000685"/>
    </source>
</evidence>
<name>A0A5N5PVY1_PANHP</name>
<dbReference type="AlphaFoldDB" id="A0A5N5PVY1"/>
<evidence type="ECO:0000256" key="3">
    <source>
        <dbReference type="ARBA" id="ARBA00023054"/>
    </source>
</evidence>
<comment type="similarity">
    <text evidence="4">Belongs to the intermediate filament family.</text>
</comment>
<feature type="coiled-coil region" evidence="5">
    <location>
        <begin position="89"/>
        <end position="123"/>
    </location>
</feature>
<evidence type="ECO:0000256" key="2">
    <source>
        <dbReference type="ARBA" id="ARBA00022754"/>
    </source>
</evidence>
<dbReference type="SMART" id="SM01391">
    <property type="entry name" value="Filament"/>
    <property type="match status" value="1"/>
</dbReference>
<dbReference type="InterPro" id="IPR002957">
    <property type="entry name" value="Keratin_I"/>
</dbReference>
<evidence type="ECO:0000259" key="6">
    <source>
        <dbReference type="PROSITE" id="PS51842"/>
    </source>
</evidence>
<feature type="coiled-coil region" evidence="5">
    <location>
        <begin position="194"/>
        <end position="228"/>
    </location>
</feature>
<dbReference type="SUPFAM" id="SSF64593">
    <property type="entry name" value="Intermediate filament protein, coiled coil region"/>
    <property type="match status" value="2"/>
</dbReference>
<organism evidence="7 8">
    <name type="scientific">Pangasianodon hypophthalmus</name>
    <name type="common">Striped catfish</name>
    <name type="synonym">Helicophagus hypophthalmus</name>
    <dbReference type="NCBI Taxonomy" id="310915"/>
    <lineage>
        <taxon>Eukaryota</taxon>
        <taxon>Metazoa</taxon>
        <taxon>Chordata</taxon>
        <taxon>Craniata</taxon>
        <taxon>Vertebrata</taxon>
        <taxon>Euteleostomi</taxon>
        <taxon>Actinopterygii</taxon>
        <taxon>Neopterygii</taxon>
        <taxon>Teleostei</taxon>
        <taxon>Ostariophysi</taxon>
        <taxon>Siluriformes</taxon>
        <taxon>Pangasiidae</taxon>
        <taxon>Pangasianodon</taxon>
    </lineage>
</organism>